<feature type="transmembrane region" description="Helical" evidence="1">
    <location>
        <begin position="119"/>
        <end position="141"/>
    </location>
</feature>
<keyword evidence="1" id="KW-0812">Transmembrane</keyword>
<dbReference type="RefSeq" id="XP_030371616.1">
    <property type="nucleotide sequence ID" value="XM_030515756.1"/>
</dbReference>
<keyword evidence="1" id="KW-1133">Transmembrane helix</keyword>
<protein>
    <submittedName>
        <fullName evidence="4">Uncharacterized protein LOC115621915</fullName>
    </submittedName>
</protein>
<feature type="chain" id="PRO_5026681811" evidence="2">
    <location>
        <begin position="27"/>
        <end position="272"/>
    </location>
</feature>
<feature type="signal peptide" evidence="2">
    <location>
        <begin position="1"/>
        <end position="26"/>
    </location>
</feature>
<dbReference type="OrthoDB" id="6436512at2759"/>
<reference evidence="4" key="1">
    <citation type="submission" date="2025-08" db="UniProtKB">
        <authorList>
            <consortium name="RefSeq"/>
        </authorList>
    </citation>
    <scope>IDENTIFICATION</scope>
    <source>
        <strain evidence="4">11010-0011.00</strain>
        <tissue evidence="4">Whole body</tissue>
    </source>
</reference>
<evidence type="ECO:0000313" key="4">
    <source>
        <dbReference type="RefSeq" id="XP_030371616.1"/>
    </source>
</evidence>
<sequence>MRHSRRHLPHHFTLMAVALLLKFGESADVASYDGDHYYSNASMKLLRFRDFEPRQQSAKIEVREGAGGREARGFHFHSSGDDVSVELEFIVPFFKVPVKRSMSMARDTLRNILNLQTGALINTVVVVAGGAIVAAVVRLLLGSVVLTPYGYGAKWHSSLTVRRLTSAVESQLDEHQIDMPACAQRYICQYLQRNAAAVRRRDPTAASHAKLIHALANFQWLDTFLNGTAVFNAIGSARASSDCGRIFRSCRWSQVNLGWMRAMPRFFQYFNG</sequence>
<evidence type="ECO:0000313" key="3">
    <source>
        <dbReference type="Proteomes" id="UP000504634"/>
    </source>
</evidence>
<evidence type="ECO:0000256" key="2">
    <source>
        <dbReference type="SAM" id="SignalP"/>
    </source>
</evidence>
<proteinExistence type="predicted"/>
<dbReference type="Proteomes" id="UP000504634">
    <property type="component" value="Unplaced"/>
</dbReference>
<keyword evidence="2" id="KW-0732">Signal</keyword>
<accession>A0A6J2T3Y6</accession>
<evidence type="ECO:0000256" key="1">
    <source>
        <dbReference type="SAM" id="Phobius"/>
    </source>
</evidence>
<gene>
    <name evidence="4" type="primary">LOC115621915</name>
</gene>
<dbReference type="GeneID" id="115621915"/>
<keyword evidence="1" id="KW-0472">Membrane</keyword>
<keyword evidence="3" id="KW-1185">Reference proteome</keyword>
<name>A0A6J2T3Y6_DROLE</name>
<dbReference type="AlphaFoldDB" id="A0A6J2T3Y6"/>
<organism evidence="3 4">
    <name type="scientific">Drosophila lebanonensis</name>
    <name type="common">Fruit fly</name>
    <name type="synonym">Scaptodrosophila lebanonensis</name>
    <dbReference type="NCBI Taxonomy" id="7225"/>
    <lineage>
        <taxon>Eukaryota</taxon>
        <taxon>Metazoa</taxon>
        <taxon>Ecdysozoa</taxon>
        <taxon>Arthropoda</taxon>
        <taxon>Hexapoda</taxon>
        <taxon>Insecta</taxon>
        <taxon>Pterygota</taxon>
        <taxon>Neoptera</taxon>
        <taxon>Endopterygota</taxon>
        <taxon>Diptera</taxon>
        <taxon>Brachycera</taxon>
        <taxon>Muscomorpha</taxon>
        <taxon>Ephydroidea</taxon>
        <taxon>Drosophilidae</taxon>
        <taxon>Scaptodrosophila</taxon>
    </lineage>
</organism>